<sequence>VVSHTRNPRGKSSEKDKYRFTVKWLGYEETTVEPWSNLEGSTQFVEYCKRDKKLKEIFLTKSRKNGGNGKRKRKDWQREDSESSEETSDEDYKE</sequence>
<protein>
    <recommendedName>
        <fullName evidence="4">Chromo domain-containing protein</fullName>
    </recommendedName>
</protein>
<feature type="non-terminal residue" evidence="2">
    <location>
        <position position="1"/>
    </location>
</feature>
<reference evidence="2" key="1">
    <citation type="submission" date="2022-03" db="EMBL/GenBank/DDBJ databases">
        <title>Draft genome sequence of Aduncisulcus paluster, a free-living microaerophilic Fornicata.</title>
        <authorList>
            <person name="Yuyama I."/>
            <person name="Kume K."/>
            <person name="Tamura T."/>
            <person name="Inagaki Y."/>
            <person name="Hashimoto T."/>
        </authorList>
    </citation>
    <scope>NUCLEOTIDE SEQUENCE</scope>
    <source>
        <strain evidence="2">NY0171</strain>
    </source>
</reference>
<feature type="compositionally biased region" description="Basic residues" evidence="1">
    <location>
        <begin position="61"/>
        <end position="75"/>
    </location>
</feature>
<feature type="region of interest" description="Disordered" evidence="1">
    <location>
        <begin position="59"/>
        <end position="94"/>
    </location>
</feature>
<proteinExistence type="predicted"/>
<organism evidence="2 3">
    <name type="scientific">Aduncisulcus paluster</name>
    <dbReference type="NCBI Taxonomy" id="2918883"/>
    <lineage>
        <taxon>Eukaryota</taxon>
        <taxon>Metamonada</taxon>
        <taxon>Carpediemonas-like organisms</taxon>
        <taxon>Aduncisulcus</taxon>
    </lineage>
</organism>
<accession>A0ABQ5KGN1</accession>
<evidence type="ECO:0000256" key="1">
    <source>
        <dbReference type="SAM" id="MobiDB-lite"/>
    </source>
</evidence>
<feature type="compositionally biased region" description="Acidic residues" evidence="1">
    <location>
        <begin position="82"/>
        <end position="94"/>
    </location>
</feature>
<gene>
    <name evidence="2" type="ORF">ADUPG1_001846</name>
</gene>
<dbReference type="InterPro" id="IPR016197">
    <property type="entry name" value="Chromo-like_dom_sf"/>
</dbReference>
<dbReference type="Gene3D" id="2.40.50.40">
    <property type="match status" value="1"/>
</dbReference>
<dbReference type="EMBL" id="BQXS01001822">
    <property type="protein sequence ID" value="GKT31101.1"/>
    <property type="molecule type" value="Genomic_DNA"/>
</dbReference>
<name>A0ABQ5KGN1_9EUKA</name>
<evidence type="ECO:0008006" key="4">
    <source>
        <dbReference type="Google" id="ProtNLM"/>
    </source>
</evidence>
<dbReference type="Proteomes" id="UP001057375">
    <property type="component" value="Unassembled WGS sequence"/>
</dbReference>
<evidence type="ECO:0000313" key="3">
    <source>
        <dbReference type="Proteomes" id="UP001057375"/>
    </source>
</evidence>
<keyword evidence="3" id="KW-1185">Reference proteome</keyword>
<evidence type="ECO:0000313" key="2">
    <source>
        <dbReference type="EMBL" id="GKT31101.1"/>
    </source>
</evidence>
<comment type="caution">
    <text evidence="2">The sequence shown here is derived from an EMBL/GenBank/DDBJ whole genome shotgun (WGS) entry which is preliminary data.</text>
</comment>
<dbReference type="SUPFAM" id="SSF54160">
    <property type="entry name" value="Chromo domain-like"/>
    <property type="match status" value="1"/>
</dbReference>